<dbReference type="InterPro" id="IPR038495">
    <property type="entry name" value="ATPase_E_C"/>
</dbReference>
<evidence type="ECO:0000313" key="9">
    <source>
        <dbReference type="EMBL" id="EAT15805.1"/>
    </source>
</evidence>
<dbReference type="PANTHER" id="PTHR34982:SF1">
    <property type="entry name" value="FLAGELLAR ASSEMBLY PROTEIN FLIH"/>
    <property type="match status" value="1"/>
</dbReference>
<gene>
    <name evidence="9" type="ORF">Dace_2505</name>
</gene>
<dbReference type="PANTHER" id="PTHR34982">
    <property type="entry name" value="YOP PROTEINS TRANSLOCATION PROTEIN L"/>
    <property type="match status" value="1"/>
</dbReference>
<keyword evidence="6" id="KW-0653">Protein transport</keyword>
<name>Q1JZT7_DESA6</name>
<dbReference type="Proteomes" id="UP000005695">
    <property type="component" value="Unassembled WGS sequence"/>
</dbReference>
<dbReference type="InterPro" id="IPR018035">
    <property type="entry name" value="Flagellar_FliH/T3SS_HrpE"/>
</dbReference>
<protein>
    <recommendedName>
        <fullName evidence="3">Flagellar assembly protein FliH</fullName>
    </recommendedName>
</protein>
<dbReference type="Gene3D" id="3.30.2320.30">
    <property type="entry name" value="ATP synthase, E subunit, C-terminal"/>
    <property type="match status" value="1"/>
</dbReference>
<keyword evidence="9" id="KW-0969">Cilium</keyword>
<evidence type="ECO:0000256" key="1">
    <source>
        <dbReference type="ARBA" id="ARBA00003041"/>
    </source>
</evidence>
<dbReference type="GO" id="GO:0005829">
    <property type="term" value="C:cytosol"/>
    <property type="evidence" value="ECO:0007669"/>
    <property type="project" value="TreeGrafter"/>
</dbReference>
<dbReference type="RefSeq" id="WP_006000271.1">
    <property type="nucleotide sequence ID" value="NZ_AAEW02000008.1"/>
</dbReference>
<dbReference type="SUPFAM" id="SSF160527">
    <property type="entry name" value="V-type ATPase subunit E-like"/>
    <property type="match status" value="1"/>
</dbReference>
<accession>Q1JZT7</accession>
<keyword evidence="4" id="KW-0813">Transport</keyword>
<evidence type="ECO:0000259" key="8">
    <source>
        <dbReference type="Pfam" id="PF02108"/>
    </source>
</evidence>
<sequence length="232" mass="24945">MSWSKIIRDTQVKCQCVAMADLSEVTQANKGSFTVTECPQEAVQVETQAPASGQPTAPVEAALAVDVEAIRQEGYDEGKQAGLDEANAQLSKTTKALAEACRQLSGQRQKMLDGSREDMLRIVLAIAERVVLTELSVHREAINRTIQQAIQAAVSAEEFHIKINPADMDVVQGHKPLFIASLTGLTNIEFVADPSVTAGGCILESPVGRVDATIEAQMEEIVQTLRDSISGE</sequence>
<evidence type="ECO:0000256" key="3">
    <source>
        <dbReference type="ARBA" id="ARBA00016507"/>
    </source>
</evidence>
<dbReference type="GO" id="GO:0044781">
    <property type="term" value="P:bacterial-type flagellum organization"/>
    <property type="evidence" value="ECO:0007669"/>
    <property type="project" value="UniProtKB-KW"/>
</dbReference>
<keyword evidence="7" id="KW-1006">Bacterial flagellum protein export</keyword>
<evidence type="ECO:0000256" key="4">
    <source>
        <dbReference type="ARBA" id="ARBA00022448"/>
    </source>
</evidence>
<proteinExistence type="inferred from homology"/>
<dbReference type="OrthoDB" id="9786263at2"/>
<comment type="function">
    <text evidence="1">Needed for flagellar regrowth and assembly.</text>
</comment>
<dbReference type="InterPro" id="IPR051472">
    <property type="entry name" value="T3SS_Stator/FliH"/>
</dbReference>
<reference evidence="9" key="2">
    <citation type="submission" date="2006-05" db="EMBL/GenBank/DDBJ databases">
        <title>Sequencing of the draft genome and assembly of Desulfuromonas acetoxidans DSM 684.</title>
        <authorList>
            <consortium name="US DOE Joint Genome Institute (JGI-PGF)"/>
            <person name="Copeland A."/>
            <person name="Lucas S."/>
            <person name="Lapidus A."/>
            <person name="Barry K."/>
            <person name="Detter J.C."/>
            <person name="Glavina del Rio T."/>
            <person name="Hammon N."/>
            <person name="Israni S."/>
            <person name="Dalin E."/>
            <person name="Tice H."/>
            <person name="Bruce D."/>
            <person name="Pitluck S."/>
            <person name="Richardson P."/>
        </authorList>
    </citation>
    <scope>NUCLEOTIDE SEQUENCE [LARGE SCALE GENOMIC DNA]</scope>
    <source>
        <strain evidence="9">DSM 684</strain>
    </source>
</reference>
<dbReference type="GO" id="GO:0015031">
    <property type="term" value="P:protein transport"/>
    <property type="evidence" value="ECO:0007669"/>
    <property type="project" value="UniProtKB-KW"/>
</dbReference>
<organism evidence="9 10">
    <name type="scientific">Desulfuromonas acetoxidans (strain DSM 684 / 11070)</name>
    <dbReference type="NCBI Taxonomy" id="281689"/>
    <lineage>
        <taxon>Bacteria</taxon>
        <taxon>Pseudomonadati</taxon>
        <taxon>Thermodesulfobacteriota</taxon>
        <taxon>Desulfuromonadia</taxon>
        <taxon>Desulfuromonadales</taxon>
        <taxon>Desulfuromonadaceae</taxon>
        <taxon>Desulfuromonas</taxon>
    </lineage>
</organism>
<keyword evidence="9" id="KW-0282">Flagellum</keyword>
<reference evidence="9" key="1">
    <citation type="submission" date="2006-05" db="EMBL/GenBank/DDBJ databases">
        <title>Annotation of the draft genome assembly of Desulfuromonas acetoxidans DSM 684.</title>
        <authorList>
            <consortium name="US DOE Joint Genome Institute (JGI-ORNL)"/>
            <person name="Larimer F."/>
            <person name="Land M."/>
            <person name="Hauser L."/>
        </authorList>
    </citation>
    <scope>NUCLEOTIDE SEQUENCE [LARGE SCALE GENOMIC DNA]</scope>
    <source>
        <strain evidence="9">DSM 684</strain>
    </source>
</reference>
<evidence type="ECO:0000256" key="6">
    <source>
        <dbReference type="ARBA" id="ARBA00022927"/>
    </source>
</evidence>
<dbReference type="Pfam" id="PF02108">
    <property type="entry name" value="FliH"/>
    <property type="match status" value="1"/>
</dbReference>
<evidence type="ECO:0000256" key="7">
    <source>
        <dbReference type="ARBA" id="ARBA00023225"/>
    </source>
</evidence>
<keyword evidence="9" id="KW-0966">Cell projection</keyword>
<keyword evidence="10" id="KW-1185">Reference proteome</keyword>
<comment type="caution">
    <text evidence="9">The sequence shown here is derived from an EMBL/GenBank/DDBJ whole genome shotgun (WGS) entry which is preliminary data.</text>
</comment>
<evidence type="ECO:0000256" key="5">
    <source>
        <dbReference type="ARBA" id="ARBA00022795"/>
    </source>
</evidence>
<evidence type="ECO:0000313" key="10">
    <source>
        <dbReference type="Proteomes" id="UP000005695"/>
    </source>
</evidence>
<dbReference type="AlphaFoldDB" id="Q1JZT7"/>
<evidence type="ECO:0000256" key="2">
    <source>
        <dbReference type="ARBA" id="ARBA00006602"/>
    </source>
</evidence>
<comment type="similarity">
    <text evidence="2">Belongs to the FliH family.</text>
</comment>
<keyword evidence="5" id="KW-1005">Bacterial flagellum biogenesis</keyword>
<feature type="domain" description="Flagellar assembly protein FliH/Type III secretion system HrpE" evidence="8">
    <location>
        <begin position="93"/>
        <end position="220"/>
    </location>
</feature>
<dbReference type="EMBL" id="AAEW02000008">
    <property type="protein sequence ID" value="EAT15805.1"/>
    <property type="molecule type" value="Genomic_DNA"/>
</dbReference>